<dbReference type="GO" id="GO:0008270">
    <property type="term" value="F:zinc ion binding"/>
    <property type="evidence" value="ECO:0007669"/>
    <property type="project" value="UniProtKB-KW"/>
</dbReference>
<evidence type="ECO:0000313" key="8">
    <source>
        <dbReference type="EMBL" id="AOW06908.1"/>
    </source>
</evidence>
<dbReference type="GO" id="GO:0005681">
    <property type="term" value="C:spliceosomal complex"/>
    <property type="evidence" value="ECO:0007669"/>
    <property type="project" value="InterPro"/>
</dbReference>
<gene>
    <name evidence="8" type="ORF">YALI1_F13072g</name>
</gene>
<feature type="compositionally biased region" description="Acidic residues" evidence="6">
    <location>
        <begin position="414"/>
        <end position="423"/>
    </location>
</feature>
<dbReference type="Pfam" id="PF11931">
    <property type="entry name" value="SF3a60_Prp9_C"/>
    <property type="match status" value="1"/>
</dbReference>
<dbReference type="PANTHER" id="PTHR12786">
    <property type="entry name" value="SPLICING FACTOR SF3A-RELATED"/>
    <property type="match status" value="1"/>
</dbReference>
<evidence type="ECO:0000256" key="4">
    <source>
        <dbReference type="ARBA" id="ARBA00022833"/>
    </source>
</evidence>
<name>A0A1D8NMR5_YARLL</name>
<dbReference type="FunFam" id="3.30.160.60:FF:003987">
    <property type="match status" value="1"/>
</dbReference>
<dbReference type="InterPro" id="IPR003604">
    <property type="entry name" value="Matrin/U1-like-C_Znf_C2H2"/>
</dbReference>
<feature type="region of interest" description="Disordered" evidence="6">
    <location>
        <begin position="308"/>
        <end position="338"/>
    </location>
</feature>
<sequence length="548" mass="62120">MTTRAALEEMEVIEAGIAERLAFNPLILPPSQALTPNSPLQPRLQKLKNVPFTRQVGTPTTHRQTVLRQHEIATMLDTYQKLARRLKAELDAPRGKSGSRNLSSKELKGVMTDFYAKIDKIKQTLVPGEQAQDMYANYTLKRPALDVFEDDGEQEESVMSQAESNTLPSGIFNTARKINFGQKYTDAENSGRYLDMTPLYIEYQQQRMGHVGYIGFIKSFYNVDIYDPQTCAALGKKYPVFLESIVSYLESFITKKHILEDPQKTIDSIRKSIKVTDSKQDKEENPELFCKFCDKQFTNQAVYDNHLPGKKHKKAVARAESGETPTPTSAPKASTAAARTPETILAHLEELAEFLKSTIDSTVANLERKQALTNSERQAEIAAQQDQDRLTDENLRYGQQSDGSPWSKKQKTGDEDDEDEDEVISNPLKLPLGWDGKPIPFWLYKLHGLGIEYTCEICGNTTYRGRKIFDKHFSTPRHIFGLRCLGIEPSQAFKGITKIEEANALWDRMKKQLKTVETREENIVEVEDSDGNAMSEKTYEDLKRQGLL</sequence>
<dbReference type="InterPro" id="IPR031774">
    <property type="entry name" value="SF3A3_dom"/>
</dbReference>
<dbReference type="VEuPathDB" id="FungiDB:YALI0_F09493g"/>
<dbReference type="SUPFAM" id="SSF57667">
    <property type="entry name" value="beta-beta-alpha zinc fingers"/>
    <property type="match status" value="1"/>
</dbReference>
<dbReference type="KEGG" id="yli:2908943"/>
<dbReference type="EMBL" id="CP017558">
    <property type="protein sequence ID" value="AOW06908.1"/>
    <property type="molecule type" value="Genomic_DNA"/>
</dbReference>
<dbReference type="InterPro" id="IPR036236">
    <property type="entry name" value="Znf_C2H2_sf"/>
</dbReference>
<dbReference type="InterPro" id="IPR024598">
    <property type="entry name" value="SF3a60/Prp9_C"/>
</dbReference>
<dbReference type="SMART" id="SM00355">
    <property type="entry name" value="ZnF_C2H2"/>
    <property type="match status" value="2"/>
</dbReference>
<dbReference type="AlphaFoldDB" id="A0A1D8NMR5"/>
<evidence type="ECO:0000259" key="7">
    <source>
        <dbReference type="PROSITE" id="PS00028"/>
    </source>
</evidence>
<organism evidence="8 9">
    <name type="scientific">Yarrowia lipolytica</name>
    <name type="common">Candida lipolytica</name>
    <dbReference type="NCBI Taxonomy" id="4952"/>
    <lineage>
        <taxon>Eukaryota</taxon>
        <taxon>Fungi</taxon>
        <taxon>Dikarya</taxon>
        <taxon>Ascomycota</taxon>
        <taxon>Saccharomycotina</taxon>
        <taxon>Dipodascomycetes</taxon>
        <taxon>Dipodascales</taxon>
        <taxon>Dipodascales incertae sedis</taxon>
        <taxon>Yarrowia</taxon>
    </lineage>
</organism>
<dbReference type="Pfam" id="PF16958">
    <property type="entry name" value="PRP9_N"/>
    <property type="match status" value="1"/>
</dbReference>
<proteinExistence type="predicted"/>
<dbReference type="Pfam" id="PF12171">
    <property type="entry name" value="zf-C2H2_jaz"/>
    <property type="match status" value="1"/>
</dbReference>
<reference evidence="8 9" key="1">
    <citation type="journal article" date="2016" name="PLoS ONE">
        <title>Sequence Assembly of Yarrowia lipolytica Strain W29/CLIB89 Shows Transposable Element Diversity.</title>
        <authorList>
            <person name="Magnan C."/>
            <person name="Yu J."/>
            <person name="Chang I."/>
            <person name="Jahn E."/>
            <person name="Kanomata Y."/>
            <person name="Wu J."/>
            <person name="Zeller M."/>
            <person name="Oakes M."/>
            <person name="Baldi P."/>
            <person name="Sandmeyer S."/>
        </authorList>
    </citation>
    <scope>NUCLEOTIDE SEQUENCE [LARGE SCALE GENOMIC DNA]</scope>
    <source>
        <strain evidence="9">CLIB89(W29)</strain>
    </source>
</reference>
<evidence type="ECO:0000256" key="2">
    <source>
        <dbReference type="ARBA" id="ARBA00022723"/>
    </source>
</evidence>
<feature type="domain" description="C2H2-type" evidence="7">
    <location>
        <begin position="290"/>
        <end position="312"/>
    </location>
</feature>
<dbReference type="Gene3D" id="3.30.160.60">
    <property type="entry name" value="Classic Zinc Finger"/>
    <property type="match status" value="1"/>
</dbReference>
<feature type="region of interest" description="Disordered" evidence="6">
    <location>
        <begin position="396"/>
        <end position="424"/>
    </location>
</feature>
<dbReference type="RefSeq" id="XP_505210.3">
    <property type="nucleotide sequence ID" value="XM_505210.3"/>
</dbReference>
<dbReference type="InterPro" id="IPR031590">
    <property type="entry name" value="PRP9_N"/>
</dbReference>
<dbReference type="VEuPathDB" id="FungiDB:YALI1_F13072g"/>
<dbReference type="PANTHER" id="PTHR12786:SF2">
    <property type="entry name" value="SPLICING FACTOR 3A SUBUNIT 3"/>
    <property type="match status" value="1"/>
</dbReference>
<feature type="compositionally biased region" description="Low complexity" evidence="6">
    <location>
        <begin position="324"/>
        <end position="338"/>
    </location>
</feature>
<comment type="subcellular location">
    <subcellularLocation>
        <location evidence="1">Nucleus</location>
    </subcellularLocation>
</comment>
<evidence type="ECO:0000256" key="3">
    <source>
        <dbReference type="ARBA" id="ARBA00022771"/>
    </source>
</evidence>
<keyword evidence="3" id="KW-0863">Zinc-finger</keyword>
<evidence type="ECO:0000256" key="1">
    <source>
        <dbReference type="ARBA" id="ARBA00004123"/>
    </source>
</evidence>
<dbReference type="SMART" id="SM00451">
    <property type="entry name" value="ZnF_U1"/>
    <property type="match status" value="1"/>
</dbReference>
<dbReference type="InterPro" id="IPR013087">
    <property type="entry name" value="Znf_C2H2_type"/>
</dbReference>
<dbReference type="OMA" id="IPHWLYK"/>
<protein>
    <recommendedName>
        <fullName evidence="7">C2H2-type domain-containing protein</fullName>
    </recommendedName>
</protein>
<dbReference type="GO" id="GO:0003723">
    <property type="term" value="F:RNA binding"/>
    <property type="evidence" value="ECO:0007669"/>
    <property type="project" value="InterPro"/>
</dbReference>
<keyword evidence="4" id="KW-0862">Zinc</keyword>
<dbReference type="GeneID" id="2908943"/>
<keyword evidence="2" id="KW-0479">Metal-binding</keyword>
<dbReference type="Pfam" id="PF16837">
    <property type="entry name" value="SF3A3"/>
    <property type="match status" value="1"/>
</dbReference>
<evidence type="ECO:0000313" key="9">
    <source>
        <dbReference type="Proteomes" id="UP000182444"/>
    </source>
</evidence>
<dbReference type="InterPro" id="IPR051421">
    <property type="entry name" value="RNA_Proc_DNA_Dmg_Regulator"/>
</dbReference>
<dbReference type="InterPro" id="IPR022755">
    <property type="entry name" value="Znf_C2H2_jaz"/>
</dbReference>
<accession>A0A1D8NMR5</accession>
<dbReference type="GO" id="GO:0000398">
    <property type="term" value="P:mRNA splicing, via spliceosome"/>
    <property type="evidence" value="ECO:0007669"/>
    <property type="project" value="InterPro"/>
</dbReference>
<evidence type="ECO:0000256" key="6">
    <source>
        <dbReference type="SAM" id="MobiDB-lite"/>
    </source>
</evidence>
<dbReference type="PROSITE" id="PS00028">
    <property type="entry name" value="ZINC_FINGER_C2H2_1"/>
    <property type="match status" value="1"/>
</dbReference>
<evidence type="ECO:0000256" key="5">
    <source>
        <dbReference type="ARBA" id="ARBA00023242"/>
    </source>
</evidence>
<dbReference type="eggNOG" id="KOG2636">
    <property type="taxonomic scope" value="Eukaryota"/>
</dbReference>
<dbReference type="Proteomes" id="UP000182444">
    <property type="component" value="Chromosome 1F"/>
</dbReference>
<keyword evidence="5" id="KW-0539">Nucleus</keyword>